<dbReference type="Pfam" id="PF13472">
    <property type="entry name" value="Lipase_GDSL_2"/>
    <property type="match status" value="1"/>
</dbReference>
<dbReference type="PANTHER" id="PTHR37981:SF1">
    <property type="entry name" value="SGNH HYDROLASE-TYPE ESTERASE DOMAIN-CONTAINING PROTEIN"/>
    <property type="match status" value="1"/>
</dbReference>
<dbReference type="AlphaFoldDB" id="A0A6A7AKP6"/>
<feature type="domain" description="SGNH hydrolase-type esterase" evidence="1">
    <location>
        <begin position="44"/>
        <end position="219"/>
    </location>
</feature>
<organism evidence="2 3">
    <name type="scientific">Ophiobolus disseminans</name>
    <dbReference type="NCBI Taxonomy" id="1469910"/>
    <lineage>
        <taxon>Eukaryota</taxon>
        <taxon>Fungi</taxon>
        <taxon>Dikarya</taxon>
        <taxon>Ascomycota</taxon>
        <taxon>Pezizomycotina</taxon>
        <taxon>Dothideomycetes</taxon>
        <taxon>Pleosporomycetidae</taxon>
        <taxon>Pleosporales</taxon>
        <taxon>Pleosporineae</taxon>
        <taxon>Phaeosphaeriaceae</taxon>
        <taxon>Ophiobolus</taxon>
    </lineage>
</organism>
<dbReference type="SUPFAM" id="SSF52266">
    <property type="entry name" value="SGNH hydrolase"/>
    <property type="match status" value="1"/>
</dbReference>
<dbReference type="OrthoDB" id="21678at2759"/>
<sequence>MLTVGTFVQPVTLTFAGESLALAFPSVSRINPRDVFDVNRFAYLGDSFVAGPGAGAAYDGDSCFRTKEAWGLQVANDSKLHGPKPIKNFDFIACTGAETKHIYKGAEGSDVQPKEPQASLLKDTNPDLVTLSIGGNDVGFTDLLERCVYRFKHLGCLGCGSFFGPPDDCTRDCDEAMKLLGTNIDSDDLRRKYTASITAIFENAPKSRLSVTGYPRFWNDTTDDCDNVSFKFGCNRNDFLPLIKERRSKMNQLTFRLNDKIKSFITDYQKDHKDVLQITFVDTDPYFKGHRFCEEGVKEPSYRNPDIWFFPFEYSATSKVMFSVNDQTPKGDRNAILNGGGDAGRYFQCLIANSLVDGGENDLQAQPNNVKSDSDPNLIDSKTLPGFLTRIFHPNIKGHTAYKDAFFDAYNAGKDNESPDSPKSGVKCKGLQSNTYATIAPLSDLITNTYCPLLAGMSDSIGTGHYLSGTPEAVDIFAGPSFSISKPAAPPTPTQCAQNLHKIFDECDNDSSANPMDWKAGGEVEVDGWKYSIATKAQRPPAPKHP</sequence>
<dbReference type="CDD" id="cd01823">
    <property type="entry name" value="SEST_like"/>
    <property type="match status" value="1"/>
</dbReference>
<dbReference type="InterPro" id="IPR036514">
    <property type="entry name" value="SGNH_hydro_sf"/>
</dbReference>
<evidence type="ECO:0000313" key="3">
    <source>
        <dbReference type="Proteomes" id="UP000799424"/>
    </source>
</evidence>
<dbReference type="Proteomes" id="UP000799424">
    <property type="component" value="Unassembled WGS sequence"/>
</dbReference>
<dbReference type="GO" id="GO:0016788">
    <property type="term" value="F:hydrolase activity, acting on ester bonds"/>
    <property type="evidence" value="ECO:0007669"/>
    <property type="project" value="InterPro"/>
</dbReference>
<protein>
    <submittedName>
        <fullName evidence="2">SGNH hydrolase</fullName>
    </submittedName>
</protein>
<evidence type="ECO:0000259" key="1">
    <source>
        <dbReference type="Pfam" id="PF13472"/>
    </source>
</evidence>
<dbReference type="InterPro" id="IPR020901">
    <property type="entry name" value="Prtase_inh_Kunz-CS"/>
</dbReference>
<accession>A0A6A7AKP6</accession>
<dbReference type="Pfam" id="PF18647">
    <property type="entry name" value="Fungal_lectin_2"/>
    <property type="match status" value="1"/>
</dbReference>
<proteinExistence type="predicted"/>
<dbReference type="PROSITE" id="PS00280">
    <property type="entry name" value="BPTI_KUNITZ_1"/>
    <property type="match status" value="1"/>
</dbReference>
<name>A0A6A7AKP6_9PLEO</name>
<reference evidence="2" key="1">
    <citation type="journal article" date="2020" name="Stud. Mycol.">
        <title>101 Dothideomycetes genomes: a test case for predicting lifestyles and emergence of pathogens.</title>
        <authorList>
            <person name="Haridas S."/>
            <person name="Albert R."/>
            <person name="Binder M."/>
            <person name="Bloem J."/>
            <person name="Labutti K."/>
            <person name="Salamov A."/>
            <person name="Andreopoulos B."/>
            <person name="Baker S."/>
            <person name="Barry K."/>
            <person name="Bills G."/>
            <person name="Bluhm B."/>
            <person name="Cannon C."/>
            <person name="Castanera R."/>
            <person name="Culley D."/>
            <person name="Daum C."/>
            <person name="Ezra D."/>
            <person name="Gonzalez J."/>
            <person name="Henrissat B."/>
            <person name="Kuo A."/>
            <person name="Liang C."/>
            <person name="Lipzen A."/>
            <person name="Lutzoni F."/>
            <person name="Magnuson J."/>
            <person name="Mondo S."/>
            <person name="Nolan M."/>
            <person name="Ohm R."/>
            <person name="Pangilinan J."/>
            <person name="Park H.-J."/>
            <person name="Ramirez L."/>
            <person name="Alfaro M."/>
            <person name="Sun H."/>
            <person name="Tritt A."/>
            <person name="Yoshinaga Y."/>
            <person name="Zwiers L.-H."/>
            <person name="Turgeon B."/>
            <person name="Goodwin S."/>
            <person name="Spatafora J."/>
            <person name="Crous P."/>
            <person name="Grigoriev I."/>
        </authorList>
    </citation>
    <scope>NUCLEOTIDE SEQUENCE</scope>
    <source>
        <strain evidence="2">CBS 113818</strain>
    </source>
</reference>
<dbReference type="InterPro" id="IPR013830">
    <property type="entry name" value="SGNH_hydro"/>
</dbReference>
<dbReference type="GO" id="GO:0006629">
    <property type="term" value="P:lipid metabolic process"/>
    <property type="evidence" value="ECO:0007669"/>
    <property type="project" value="TreeGrafter"/>
</dbReference>
<keyword evidence="2" id="KW-0378">Hydrolase</keyword>
<dbReference type="InterPro" id="IPR037460">
    <property type="entry name" value="SEST-like"/>
</dbReference>
<dbReference type="PANTHER" id="PTHR37981">
    <property type="entry name" value="LIPASE 2"/>
    <property type="match status" value="1"/>
</dbReference>
<dbReference type="EMBL" id="MU006216">
    <property type="protein sequence ID" value="KAF2833175.1"/>
    <property type="molecule type" value="Genomic_DNA"/>
</dbReference>
<dbReference type="Gene3D" id="3.40.50.1110">
    <property type="entry name" value="SGNH hydrolase"/>
    <property type="match status" value="1"/>
</dbReference>
<keyword evidence="3" id="KW-1185">Reference proteome</keyword>
<evidence type="ECO:0000313" key="2">
    <source>
        <dbReference type="EMBL" id="KAF2833175.1"/>
    </source>
</evidence>
<gene>
    <name evidence="2" type="ORF">CC86DRAFT_399817</name>
</gene>